<keyword evidence="3" id="KW-0067">ATP-binding</keyword>
<feature type="domain" description="Carboxyltransferase" evidence="4">
    <location>
        <begin position="3"/>
        <end position="216"/>
    </location>
</feature>
<dbReference type="Pfam" id="PF02682">
    <property type="entry name" value="CT_C_D"/>
    <property type="match status" value="1"/>
</dbReference>
<dbReference type="AlphaFoldDB" id="A0A5J6WJT8"/>
<dbReference type="PANTHER" id="PTHR34698">
    <property type="entry name" value="5-OXOPROLINASE SUBUNIT B"/>
    <property type="match status" value="1"/>
</dbReference>
<accession>A0A5J6WJT8</accession>
<dbReference type="Proteomes" id="UP000327424">
    <property type="component" value="Chromosome"/>
</dbReference>
<dbReference type="Gene3D" id="3.30.1360.40">
    <property type="match status" value="1"/>
</dbReference>
<evidence type="ECO:0000256" key="2">
    <source>
        <dbReference type="ARBA" id="ARBA00022801"/>
    </source>
</evidence>
<proteinExistence type="predicted"/>
<evidence type="ECO:0000313" key="5">
    <source>
        <dbReference type="EMBL" id="QFI38386.1"/>
    </source>
</evidence>
<keyword evidence="2 5" id="KW-0378">Hydrolase</keyword>
<reference evidence="5 6" key="1">
    <citation type="submission" date="2019-09" db="EMBL/GenBank/DDBJ databases">
        <title>Hybrid Assembly of the complete Genome of the Deep-Sea Bacterium Moritella marina from long Nanopore and Illumina reads.</title>
        <authorList>
            <person name="Magin S."/>
            <person name="Georgoulis A."/>
            <person name="Papadimitriou K."/>
            <person name="Iliakis G."/>
            <person name="Vorgias C.E."/>
        </authorList>
    </citation>
    <scope>NUCLEOTIDE SEQUENCE [LARGE SCALE GENOMIC DNA]</scope>
    <source>
        <strain evidence="5 6">MP-1</strain>
    </source>
</reference>
<dbReference type="SMART" id="SM00796">
    <property type="entry name" value="AHS1"/>
    <property type="match status" value="1"/>
</dbReference>
<evidence type="ECO:0000259" key="4">
    <source>
        <dbReference type="SMART" id="SM00796"/>
    </source>
</evidence>
<gene>
    <name evidence="5" type="ORF">FR932_11250</name>
</gene>
<evidence type="ECO:0000256" key="3">
    <source>
        <dbReference type="ARBA" id="ARBA00022840"/>
    </source>
</evidence>
<sequence length="233" mass="26067">MQYHLEMIGYDALLIRFTEADNAQLLPIIHNLSLQLTNAVDLDTVITDIIPSYQTLLVSFNIMKIEPHQLINKIHFYVKKILTDHLKAIDFPTLPITIPVCYHQSLAPDIESLSQHTGLSIADIIHIHSSTIYSCYAIGFMPNFGYLGNVDKRIQIPRHTAPRPQVPAGSVGIADNQTAIYPKASPGGWQIIGQSPLAADNLTVGCQVKFESMSLDDFQQYQNQYLHLQEAKS</sequence>
<dbReference type="RefSeq" id="WP_019442702.1">
    <property type="nucleotide sequence ID" value="NZ_ALOE01000034.1"/>
</dbReference>
<dbReference type="PANTHER" id="PTHR34698:SF2">
    <property type="entry name" value="5-OXOPROLINASE SUBUNIT B"/>
    <property type="match status" value="1"/>
</dbReference>
<protein>
    <submittedName>
        <fullName evidence="5">Allophanate hydrolase subunit 1</fullName>
    </submittedName>
</protein>
<keyword evidence="1" id="KW-0547">Nucleotide-binding</keyword>
<dbReference type="GO" id="GO:0005524">
    <property type="term" value="F:ATP binding"/>
    <property type="evidence" value="ECO:0007669"/>
    <property type="project" value="UniProtKB-KW"/>
</dbReference>
<dbReference type="OrthoDB" id="9778567at2"/>
<dbReference type="EMBL" id="CP044399">
    <property type="protein sequence ID" value="QFI38386.1"/>
    <property type="molecule type" value="Genomic_DNA"/>
</dbReference>
<evidence type="ECO:0000313" key="6">
    <source>
        <dbReference type="Proteomes" id="UP000327424"/>
    </source>
</evidence>
<dbReference type="Gene3D" id="2.40.100.10">
    <property type="entry name" value="Cyclophilin-like"/>
    <property type="match status" value="1"/>
</dbReference>
<keyword evidence="6" id="KW-1185">Reference proteome</keyword>
<dbReference type="InterPro" id="IPR003833">
    <property type="entry name" value="CT_C_D"/>
</dbReference>
<evidence type="ECO:0000256" key="1">
    <source>
        <dbReference type="ARBA" id="ARBA00022741"/>
    </source>
</evidence>
<name>A0A5J6WJT8_MORMI</name>
<dbReference type="GO" id="GO:0016787">
    <property type="term" value="F:hydrolase activity"/>
    <property type="evidence" value="ECO:0007669"/>
    <property type="project" value="UniProtKB-KW"/>
</dbReference>
<dbReference type="SUPFAM" id="SSF160467">
    <property type="entry name" value="PH0987 N-terminal domain-like"/>
    <property type="match status" value="1"/>
</dbReference>
<dbReference type="InterPro" id="IPR010016">
    <property type="entry name" value="PxpB"/>
</dbReference>
<dbReference type="InterPro" id="IPR029000">
    <property type="entry name" value="Cyclophilin-like_dom_sf"/>
</dbReference>
<organism evidence="5 6">
    <name type="scientific">Moritella marina ATCC 15381</name>
    <dbReference type="NCBI Taxonomy" id="1202962"/>
    <lineage>
        <taxon>Bacteria</taxon>
        <taxon>Pseudomonadati</taxon>
        <taxon>Pseudomonadota</taxon>
        <taxon>Gammaproteobacteria</taxon>
        <taxon>Alteromonadales</taxon>
        <taxon>Moritellaceae</taxon>
        <taxon>Moritella</taxon>
    </lineage>
</organism>
<dbReference type="SUPFAM" id="SSF50891">
    <property type="entry name" value="Cyclophilin-like"/>
    <property type="match status" value="1"/>
</dbReference>
<dbReference type="KEGG" id="mmaa:FR932_11250"/>